<evidence type="ECO:0000256" key="3">
    <source>
        <dbReference type="ARBA" id="ARBA00023163"/>
    </source>
</evidence>
<keyword evidence="2" id="KW-0238">DNA-binding</keyword>
<dbReference type="InterPro" id="IPR009057">
    <property type="entry name" value="Homeodomain-like_sf"/>
</dbReference>
<evidence type="ECO:0000256" key="4">
    <source>
        <dbReference type="SAM" id="MobiDB-lite"/>
    </source>
</evidence>
<dbReference type="RefSeq" id="WP_203169469.1">
    <property type="nucleotide sequence ID" value="NZ_JAEVLS010000005.1"/>
</dbReference>
<dbReference type="InterPro" id="IPR050204">
    <property type="entry name" value="AraC_XylS_family_regulators"/>
</dbReference>
<dbReference type="InterPro" id="IPR020449">
    <property type="entry name" value="Tscrpt_reg_AraC-type_HTH"/>
</dbReference>
<accession>A0ABS1X2A0</accession>
<keyword evidence="7" id="KW-1185">Reference proteome</keyword>
<evidence type="ECO:0000256" key="2">
    <source>
        <dbReference type="ARBA" id="ARBA00023125"/>
    </source>
</evidence>
<proteinExistence type="predicted"/>
<dbReference type="Pfam" id="PF12833">
    <property type="entry name" value="HTH_18"/>
    <property type="match status" value="1"/>
</dbReference>
<protein>
    <submittedName>
        <fullName evidence="6">Helix-turn-helix transcriptional regulator</fullName>
    </submittedName>
</protein>
<dbReference type="Pfam" id="PF20240">
    <property type="entry name" value="DUF6597"/>
    <property type="match status" value="1"/>
</dbReference>
<evidence type="ECO:0000256" key="1">
    <source>
        <dbReference type="ARBA" id="ARBA00023015"/>
    </source>
</evidence>
<dbReference type="Proteomes" id="UP000661077">
    <property type="component" value="Unassembled WGS sequence"/>
</dbReference>
<dbReference type="SUPFAM" id="SSF46689">
    <property type="entry name" value="Homeodomain-like"/>
    <property type="match status" value="1"/>
</dbReference>
<keyword evidence="3" id="KW-0804">Transcription</keyword>
<keyword evidence="1" id="KW-0805">Transcription regulation</keyword>
<comment type="caution">
    <text evidence="6">The sequence shown here is derived from an EMBL/GenBank/DDBJ whole genome shotgun (WGS) entry which is preliminary data.</text>
</comment>
<feature type="domain" description="HTH araC/xylS-type" evidence="5">
    <location>
        <begin position="159"/>
        <end position="259"/>
    </location>
</feature>
<dbReference type="PRINTS" id="PR00032">
    <property type="entry name" value="HTHARAC"/>
</dbReference>
<dbReference type="PROSITE" id="PS01124">
    <property type="entry name" value="HTH_ARAC_FAMILY_2"/>
    <property type="match status" value="1"/>
</dbReference>
<dbReference type="SMART" id="SM00342">
    <property type="entry name" value="HTH_ARAC"/>
    <property type="match status" value="1"/>
</dbReference>
<dbReference type="PANTHER" id="PTHR46796">
    <property type="entry name" value="HTH-TYPE TRANSCRIPTIONAL ACTIVATOR RHAS-RELATED"/>
    <property type="match status" value="1"/>
</dbReference>
<dbReference type="InterPro" id="IPR046532">
    <property type="entry name" value="DUF6597"/>
</dbReference>
<name>A0ABS1X2A0_9GAMM</name>
<dbReference type="InterPro" id="IPR018060">
    <property type="entry name" value="HTH_AraC"/>
</dbReference>
<evidence type="ECO:0000313" key="7">
    <source>
        <dbReference type="Proteomes" id="UP000661077"/>
    </source>
</evidence>
<dbReference type="EMBL" id="JAEVLS010000005">
    <property type="protein sequence ID" value="MBM0107356.1"/>
    <property type="molecule type" value="Genomic_DNA"/>
</dbReference>
<gene>
    <name evidence="6" type="ORF">JM946_21670</name>
</gene>
<feature type="region of interest" description="Disordered" evidence="4">
    <location>
        <begin position="254"/>
        <end position="285"/>
    </location>
</feature>
<sequence>MFIRYCPGPPLDAAIDCIWLTRRTVHAPACEHMLPSGQAQLVMTLHDLPIQWAEPGNNVAWSSWTRGVIHGPQSRYYMAGPKPPGIVVGASFRPGMGAAILGASLHELRDRHVSIEDLWGYRGLDLHQRLASIRDPHDICRALEAELIARIHRPLLIHPAVAYALRPNGTSPSPRRVDEIQQHSGYSARHFIELFQAAVGLTPKHYYRIRRFSGALLRLAAGDARLADIALAAGYSDQAHFSREFRDLGGVTPARYRPSAPGSEHHHVVDPARGAASPGKKLSRR</sequence>
<dbReference type="Gene3D" id="1.10.10.60">
    <property type="entry name" value="Homeodomain-like"/>
    <property type="match status" value="1"/>
</dbReference>
<evidence type="ECO:0000313" key="6">
    <source>
        <dbReference type="EMBL" id="MBM0107356.1"/>
    </source>
</evidence>
<reference evidence="6 7" key="1">
    <citation type="journal article" date="2021" name="Int. J. Syst. Evol. Microbiol.">
        <title>Steroidobacter gossypii sp. nov., isolated from soil of cotton cropping field.</title>
        <authorList>
            <person name="Huang R."/>
            <person name="Yang S."/>
            <person name="Zhen C."/>
            <person name="Liu W."/>
        </authorList>
    </citation>
    <scope>NUCLEOTIDE SEQUENCE [LARGE SCALE GENOMIC DNA]</scope>
    <source>
        <strain evidence="6 7">S1-65</strain>
    </source>
</reference>
<evidence type="ECO:0000259" key="5">
    <source>
        <dbReference type="PROSITE" id="PS01124"/>
    </source>
</evidence>
<organism evidence="6 7">
    <name type="scientific">Steroidobacter gossypii</name>
    <dbReference type="NCBI Taxonomy" id="2805490"/>
    <lineage>
        <taxon>Bacteria</taxon>
        <taxon>Pseudomonadati</taxon>
        <taxon>Pseudomonadota</taxon>
        <taxon>Gammaproteobacteria</taxon>
        <taxon>Steroidobacterales</taxon>
        <taxon>Steroidobacteraceae</taxon>
        <taxon>Steroidobacter</taxon>
    </lineage>
</organism>